<feature type="active site" description="Charge relay system" evidence="10">
    <location>
        <position position="105"/>
    </location>
</feature>
<evidence type="ECO:0000256" key="5">
    <source>
        <dbReference type="ARBA" id="ARBA00022692"/>
    </source>
</evidence>
<dbReference type="InterPro" id="IPR000209">
    <property type="entry name" value="Peptidase_S8/S53_dom"/>
</dbReference>
<dbReference type="PANTHER" id="PTHR43399:SF4">
    <property type="entry name" value="CELL WALL-ASSOCIATED PROTEASE"/>
    <property type="match status" value="1"/>
</dbReference>
<dbReference type="InterPro" id="IPR015500">
    <property type="entry name" value="Peptidase_S8_subtilisin-rel"/>
</dbReference>
<dbReference type="GO" id="GO:0006508">
    <property type="term" value="P:proteolysis"/>
    <property type="evidence" value="ECO:0007669"/>
    <property type="project" value="UniProtKB-KW"/>
</dbReference>
<evidence type="ECO:0000256" key="13">
    <source>
        <dbReference type="SAM" id="SignalP"/>
    </source>
</evidence>
<dbReference type="NCBIfam" id="TIGR03921">
    <property type="entry name" value="T7SS_mycosin"/>
    <property type="match status" value="1"/>
</dbReference>
<dbReference type="InterPro" id="IPR023834">
    <property type="entry name" value="T7SS_pept_S8A_mycosin"/>
</dbReference>
<comment type="subcellular location">
    <subcellularLocation>
        <location evidence="1">Cell membrane</location>
        <topology evidence="1">Single-pass membrane protein</topology>
    </subcellularLocation>
</comment>
<reference evidence="15" key="1">
    <citation type="submission" date="2020-08" db="EMBL/GenBank/DDBJ databases">
        <title>Whole genome shotgun sequence of Actinocatenispora sera NBRC 101916.</title>
        <authorList>
            <person name="Komaki H."/>
            <person name="Tamura T."/>
        </authorList>
    </citation>
    <scope>NUCLEOTIDE SEQUENCE</scope>
    <source>
        <strain evidence="15">NBRC 101916</strain>
    </source>
</reference>
<evidence type="ECO:0000259" key="14">
    <source>
        <dbReference type="Pfam" id="PF00082"/>
    </source>
</evidence>
<proteinExistence type="inferred from homology"/>
<keyword evidence="6 10" id="KW-0378">Hydrolase</keyword>
<dbReference type="GO" id="GO:0005886">
    <property type="term" value="C:plasma membrane"/>
    <property type="evidence" value="ECO:0007669"/>
    <property type="project" value="UniProtKB-SubCell"/>
</dbReference>
<keyword evidence="7 10" id="KW-0720">Serine protease</keyword>
<evidence type="ECO:0000256" key="7">
    <source>
        <dbReference type="ARBA" id="ARBA00022825"/>
    </source>
</evidence>
<sequence>MAHVLAHSPLSLARLWRRALTAFGAAGMLALACATPVAAAPDGQWYLDALHVQQAQKISTGKGVTVAVIDSGIDNTRPALRGQVVAGKCFASAQDIEPTWDPNGHGTAMAGLIAGNGTDGRHILGIASSAKLMPLCVSGDHVTDNTLFEGITPAIRYAVDHGAKIINLSLGAYEKHADPSTVARLHTAVRYAEQHDVVLVAGAGNRGQDNEGIISPASIPGVVAVGGSSQNGGVWKGSIAAKQIALAAPAEHILTTNTGTIEDLKHGPRSTSGYQTVDGTSAATALVAGAAALVRAKYPKLDAANVINRLIKTADHKGSPGRNPQYGYGIVDPVKALTAHVDPVKTNPLGQLQAPDAGGSSSKAAAATTSTGTSSGSHVGIWIAVGAAVLAIIIVLIIGLAARSRRRKAVTAGGWQPGAQATRGPNQSTIRANAAAPSGQAPNGALNSPGRPQAVPPTGQAPPSPGVTRSIPDQTSGQQEPPEQYEIRWRKP</sequence>
<dbReference type="Gene3D" id="3.40.50.200">
    <property type="entry name" value="Peptidase S8/S53 domain"/>
    <property type="match status" value="1"/>
</dbReference>
<keyword evidence="8 12" id="KW-1133">Transmembrane helix</keyword>
<feature type="region of interest" description="Disordered" evidence="11">
    <location>
        <begin position="411"/>
        <end position="492"/>
    </location>
</feature>
<dbReference type="AlphaFoldDB" id="A0A810KYA8"/>
<dbReference type="InterPro" id="IPR036852">
    <property type="entry name" value="Peptidase_S8/S53_dom_sf"/>
</dbReference>
<evidence type="ECO:0000256" key="1">
    <source>
        <dbReference type="ARBA" id="ARBA00004162"/>
    </source>
</evidence>
<evidence type="ECO:0000256" key="3">
    <source>
        <dbReference type="ARBA" id="ARBA00022475"/>
    </source>
</evidence>
<feature type="region of interest" description="Disordered" evidence="11">
    <location>
        <begin position="346"/>
        <end position="376"/>
    </location>
</feature>
<name>A0A810KYA8_9ACTN</name>
<feature type="chain" id="PRO_5032764917" description="Peptidase S8/S53 domain-containing protein" evidence="13">
    <location>
        <begin position="40"/>
        <end position="492"/>
    </location>
</feature>
<dbReference type="Pfam" id="PF00082">
    <property type="entry name" value="Peptidase_S8"/>
    <property type="match status" value="1"/>
</dbReference>
<evidence type="ECO:0000256" key="4">
    <source>
        <dbReference type="ARBA" id="ARBA00022670"/>
    </source>
</evidence>
<feature type="domain" description="Peptidase S8/S53" evidence="14">
    <location>
        <begin position="61"/>
        <end position="329"/>
    </location>
</feature>
<keyword evidence="13" id="KW-0732">Signal</keyword>
<keyword evidence="9 12" id="KW-0472">Membrane</keyword>
<dbReference type="PRINTS" id="PR00723">
    <property type="entry name" value="SUBTILISIN"/>
</dbReference>
<dbReference type="PANTHER" id="PTHR43399">
    <property type="entry name" value="SUBTILISIN-RELATED"/>
    <property type="match status" value="1"/>
</dbReference>
<dbReference type="KEGG" id="aser:Asera_19950"/>
<comment type="similarity">
    <text evidence="2 10">Belongs to the peptidase S8 family.</text>
</comment>
<dbReference type="EMBL" id="AP023354">
    <property type="protein sequence ID" value="BCJ27887.1"/>
    <property type="molecule type" value="Genomic_DNA"/>
</dbReference>
<evidence type="ECO:0000313" key="15">
    <source>
        <dbReference type="EMBL" id="BCJ27887.1"/>
    </source>
</evidence>
<gene>
    <name evidence="15" type="ORF">Asera_19950</name>
</gene>
<keyword evidence="4 10" id="KW-0645">Protease</keyword>
<evidence type="ECO:0000256" key="10">
    <source>
        <dbReference type="PROSITE-ProRule" id="PRU01240"/>
    </source>
</evidence>
<evidence type="ECO:0000256" key="2">
    <source>
        <dbReference type="ARBA" id="ARBA00011073"/>
    </source>
</evidence>
<dbReference type="SUPFAM" id="SSF52743">
    <property type="entry name" value="Subtilisin-like"/>
    <property type="match status" value="1"/>
</dbReference>
<keyword evidence="3" id="KW-1003">Cell membrane</keyword>
<keyword evidence="5 12" id="KW-0812">Transmembrane</keyword>
<evidence type="ECO:0000256" key="12">
    <source>
        <dbReference type="SAM" id="Phobius"/>
    </source>
</evidence>
<protein>
    <recommendedName>
        <fullName evidence="14">Peptidase S8/S53 domain-containing protein</fullName>
    </recommendedName>
</protein>
<evidence type="ECO:0000256" key="8">
    <source>
        <dbReference type="ARBA" id="ARBA00022989"/>
    </source>
</evidence>
<accession>A0A810KYA8</accession>
<feature type="signal peptide" evidence="13">
    <location>
        <begin position="1"/>
        <end position="39"/>
    </location>
</feature>
<evidence type="ECO:0000256" key="9">
    <source>
        <dbReference type="ARBA" id="ARBA00023136"/>
    </source>
</evidence>
<dbReference type="PROSITE" id="PS51892">
    <property type="entry name" value="SUBTILASE"/>
    <property type="match status" value="1"/>
</dbReference>
<feature type="compositionally biased region" description="Low complexity" evidence="11">
    <location>
        <begin position="357"/>
        <end position="376"/>
    </location>
</feature>
<evidence type="ECO:0000256" key="11">
    <source>
        <dbReference type="SAM" id="MobiDB-lite"/>
    </source>
</evidence>
<dbReference type="InterPro" id="IPR051048">
    <property type="entry name" value="Peptidase_S8/S53_subtilisin"/>
</dbReference>
<dbReference type="Proteomes" id="UP000680750">
    <property type="component" value="Chromosome"/>
</dbReference>
<organism evidence="15 16">
    <name type="scientific">Actinocatenispora sera</name>
    <dbReference type="NCBI Taxonomy" id="390989"/>
    <lineage>
        <taxon>Bacteria</taxon>
        <taxon>Bacillati</taxon>
        <taxon>Actinomycetota</taxon>
        <taxon>Actinomycetes</taxon>
        <taxon>Micromonosporales</taxon>
        <taxon>Micromonosporaceae</taxon>
        <taxon>Actinocatenispora</taxon>
    </lineage>
</organism>
<keyword evidence="16" id="KW-1185">Reference proteome</keyword>
<feature type="active site" description="Charge relay system" evidence="10">
    <location>
        <position position="281"/>
    </location>
</feature>
<evidence type="ECO:0000313" key="16">
    <source>
        <dbReference type="Proteomes" id="UP000680750"/>
    </source>
</evidence>
<feature type="compositionally biased region" description="Polar residues" evidence="11">
    <location>
        <begin position="471"/>
        <end position="481"/>
    </location>
</feature>
<feature type="active site" description="Charge relay system" evidence="10">
    <location>
        <position position="70"/>
    </location>
</feature>
<dbReference type="GO" id="GO:0004252">
    <property type="term" value="F:serine-type endopeptidase activity"/>
    <property type="evidence" value="ECO:0007669"/>
    <property type="project" value="UniProtKB-UniRule"/>
</dbReference>
<evidence type="ECO:0000256" key="6">
    <source>
        <dbReference type="ARBA" id="ARBA00022801"/>
    </source>
</evidence>
<feature type="transmembrane region" description="Helical" evidence="12">
    <location>
        <begin position="379"/>
        <end position="402"/>
    </location>
</feature>